<protein>
    <submittedName>
        <fullName evidence="2">Uncharacterized protein</fullName>
    </submittedName>
</protein>
<evidence type="ECO:0000313" key="3">
    <source>
        <dbReference type="Proteomes" id="UP000693981"/>
    </source>
</evidence>
<reference evidence="2" key="1">
    <citation type="submission" date="2021-02" db="EMBL/GenBank/DDBJ databases">
        <authorList>
            <person name="Palmer J.M."/>
        </authorList>
    </citation>
    <scope>NUCLEOTIDE SEQUENCE</scope>
    <source>
        <strain evidence="2">SCRP23</strain>
    </source>
</reference>
<evidence type="ECO:0000256" key="1">
    <source>
        <dbReference type="SAM" id="Coils"/>
    </source>
</evidence>
<dbReference type="AlphaFoldDB" id="A0A8T1WQN3"/>
<proteinExistence type="predicted"/>
<accession>A0A8T1WQN3</accession>
<keyword evidence="3" id="KW-1185">Reference proteome</keyword>
<organism evidence="2 3">
    <name type="scientific">Phytophthora boehmeriae</name>
    <dbReference type="NCBI Taxonomy" id="109152"/>
    <lineage>
        <taxon>Eukaryota</taxon>
        <taxon>Sar</taxon>
        <taxon>Stramenopiles</taxon>
        <taxon>Oomycota</taxon>
        <taxon>Peronosporomycetes</taxon>
        <taxon>Peronosporales</taxon>
        <taxon>Peronosporaceae</taxon>
        <taxon>Phytophthora</taxon>
    </lineage>
</organism>
<sequence length="284" mass="32482">MNYKSAVPAVKPAPAAPAAVVGALMRLYDVYLALLEFDNFFRAHLTNQDHVTEDDVAVVAIRVSALILQFVDEMYPANAPQWALALEQRLQQEIRQVNGQLQQDIRQVNDQLRQEIRQVNGQLQQDIRQVNDQLQQDIRQVNDRLAQLEQQTQQMTVQQQQGFDQVLTQQRVINAELWNLRAVSYNARHVHRMNQMPFRQLQKVRPGQGAALPNFPVPPQGLPQLEVGDLVPANFFPQDANELTEWTLQQIGTLSVLLNEDFGILPMDNLERCHNRVLAYIAEP</sequence>
<dbReference type="Proteomes" id="UP000693981">
    <property type="component" value="Unassembled WGS sequence"/>
</dbReference>
<comment type="caution">
    <text evidence="2">The sequence shown here is derived from an EMBL/GenBank/DDBJ whole genome shotgun (WGS) entry which is preliminary data.</text>
</comment>
<dbReference type="OrthoDB" id="108589at2759"/>
<keyword evidence="1" id="KW-0175">Coiled coil</keyword>
<evidence type="ECO:0000313" key="2">
    <source>
        <dbReference type="EMBL" id="KAG7396197.1"/>
    </source>
</evidence>
<gene>
    <name evidence="2" type="ORF">PHYBOEH_002638</name>
</gene>
<name>A0A8T1WQN3_9STRA</name>
<dbReference type="EMBL" id="JAGDFL010000168">
    <property type="protein sequence ID" value="KAG7396197.1"/>
    <property type="molecule type" value="Genomic_DNA"/>
</dbReference>
<feature type="coiled-coil region" evidence="1">
    <location>
        <begin position="87"/>
        <end position="158"/>
    </location>
</feature>